<keyword evidence="4 12" id="KW-0808">Transferase</keyword>
<gene>
    <name evidence="12" type="ORF">G3I71_39030</name>
</gene>
<protein>
    <submittedName>
        <fullName evidence="12">Glycosyltransferase family 39 protein</fullName>
    </submittedName>
</protein>
<proteinExistence type="predicted"/>
<feature type="transmembrane region" description="Helical" evidence="9">
    <location>
        <begin position="221"/>
        <end position="254"/>
    </location>
</feature>
<feature type="transmembrane region" description="Helical" evidence="9">
    <location>
        <begin position="174"/>
        <end position="192"/>
    </location>
</feature>
<dbReference type="GO" id="GO:0009103">
    <property type="term" value="P:lipopolysaccharide biosynthetic process"/>
    <property type="evidence" value="ECO:0007669"/>
    <property type="project" value="UniProtKB-ARBA"/>
</dbReference>
<evidence type="ECO:0000256" key="4">
    <source>
        <dbReference type="ARBA" id="ARBA00022679"/>
    </source>
</evidence>
<keyword evidence="6 9" id="KW-1133">Transmembrane helix</keyword>
<dbReference type="Pfam" id="PF13231">
    <property type="entry name" value="PMT_2"/>
    <property type="match status" value="1"/>
</dbReference>
<evidence type="ECO:0000259" key="11">
    <source>
        <dbReference type="Pfam" id="PF24878"/>
    </source>
</evidence>
<sequence>MTTHFDQTTHSGPGGASPSYPPPDSTAVQQKAVPDSAGTAPSSGEPKQPFVGRLWRGRPEDHRWVRPAFLATLLVIGALYTWNLTASGYANSFYSAAVQAGSQSWKAFFFGSLDSANAITVDKPPASLWPMALSVRLFGLNSFAILFPQVLMAVATAGVLYASVRRRFSATAGFLTMAAFAVTPVAVLMFRFNNPDALLALLMAAAVYATQRAMEKAETKWLLWAGTAIGFAFLVKTLQAFLILPVLVLVYMIFAPTSVRRRIGQVLAAGLAMIVAGGWWVAIVELWPASSRPYIGGSQNNSFLELTFGYNGLGRINGDETGSVGGGGGGGGTGMWGETGWSRMFSSGSGGQISWLIPAALILLVAAIWAGRKAKRTDAARAGLLLWGGSLLITMVIFSYMQGIFHDYYTVALAPYIAPLVGMGAAQLWQERDKLWASLTLAAATTATAVWGYVLLNRSSDYLPWLKWLVLVGGLVAALGLVFINRLGHQLALAVVGLSFVTALAGPTAYSLTTLNEGHTGSIITAGPSVSGGRGGFGGGGGGGGMGGGPGGGTTQGGQQGTQQGGGMGQPPTGGNGGGFPGGGNNTQGNQQQGNGNTQQGGPGGRTGTTGEGGGMGGGGGVGGLLNGASVTSEAKALLEKNADDYTWAAAAIGAQNAASYQLSTGDPVMAIGGFNGTDPSPTLAEFKKYVEDGKIHYFISSGSGGGMGGSSTTTSTSSQISSWVESNFKKVTVGSATFYDLTQPTSSS</sequence>
<feature type="transmembrane region" description="Helical" evidence="9">
    <location>
        <begin position="64"/>
        <end position="82"/>
    </location>
</feature>
<dbReference type="RefSeq" id="WP_164322599.1">
    <property type="nucleotide sequence ID" value="NZ_JAAGLU010000046.1"/>
</dbReference>
<feature type="compositionally biased region" description="Gly residues" evidence="8">
    <location>
        <begin position="530"/>
        <end position="586"/>
    </location>
</feature>
<name>A0A6B3C5Q6_9ACTN</name>
<dbReference type="PANTHER" id="PTHR33908:SF3">
    <property type="entry name" value="UNDECAPRENYL PHOSPHATE-ALPHA-4-AMINO-4-DEOXY-L-ARABINOSE ARABINOSYL TRANSFERASE"/>
    <property type="match status" value="1"/>
</dbReference>
<feature type="transmembrane region" description="Helical" evidence="9">
    <location>
        <begin position="138"/>
        <end position="162"/>
    </location>
</feature>
<comment type="subcellular location">
    <subcellularLocation>
        <location evidence="1">Cell membrane</location>
        <topology evidence="1">Multi-pass membrane protein</topology>
    </subcellularLocation>
</comment>
<dbReference type="GO" id="GO:0010041">
    <property type="term" value="P:response to iron(III) ion"/>
    <property type="evidence" value="ECO:0007669"/>
    <property type="project" value="TreeGrafter"/>
</dbReference>
<accession>A0A6B3C5Q6</accession>
<feature type="compositionally biased region" description="Gly residues" evidence="8">
    <location>
        <begin position="599"/>
        <end position="621"/>
    </location>
</feature>
<evidence type="ECO:0000256" key="9">
    <source>
        <dbReference type="SAM" id="Phobius"/>
    </source>
</evidence>
<evidence type="ECO:0000259" key="10">
    <source>
        <dbReference type="Pfam" id="PF13231"/>
    </source>
</evidence>
<keyword evidence="3" id="KW-0328">Glycosyltransferase</keyword>
<feature type="compositionally biased region" description="Polar residues" evidence="8">
    <location>
        <begin position="1"/>
        <end position="10"/>
    </location>
</feature>
<evidence type="ECO:0000256" key="7">
    <source>
        <dbReference type="ARBA" id="ARBA00023136"/>
    </source>
</evidence>
<feature type="compositionally biased region" description="Low complexity" evidence="8">
    <location>
        <begin position="587"/>
        <end position="598"/>
    </location>
</feature>
<evidence type="ECO:0000256" key="5">
    <source>
        <dbReference type="ARBA" id="ARBA00022692"/>
    </source>
</evidence>
<feature type="transmembrane region" description="Helical" evidence="9">
    <location>
        <begin position="353"/>
        <end position="370"/>
    </location>
</feature>
<feature type="transmembrane region" description="Helical" evidence="9">
    <location>
        <begin position="382"/>
        <end position="402"/>
    </location>
</feature>
<comment type="caution">
    <text evidence="12">The sequence shown here is derived from an EMBL/GenBank/DDBJ whole genome shotgun (WGS) entry which is preliminary data.</text>
</comment>
<feature type="transmembrane region" description="Helical" evidence="9">
    <location>
        <begin position="436"/>
        <end position="456"/>
    </location>
</feature>
<organism evidence="12">
    <name type="scientific">Streptomyces sp. SID12501</name>
    <dbReference type="NCBI Taxonomy" id="2706042"/>
    <lineage>
        <taxon>Bacteria</taxon>
        <taxon>Bacillati</taxon>
        <taxon>Actinomycetota</taxon>
        <taxon>Actinomycetes</taxon>
        <taxon>Kitasatosporales</taxon>
        <taxon>Streptomycetaceae</taxon>
        <taxon>Streptomyces</taxon>
    </lineage>
</organism>
<feature type="region of interest" description="Disordered" evidence="8">
    <location>
        <begin position="1"/>
        <end position="53"/>
    </location>
</feature>
<dbReference type="InterPro" id="IPR038731">
    <property type="entry name" value="RgtA/B/C-like"/>
</dbReference>
<evidence type="ECO:0000256" key="2">
    <source>
        <dbReference type="ARBA" id="ARBA00022475"/>
    </source>
</evidence>
<feature type="transmembrane region" description="Helical" evidence="9">
    <location>
        <begin position="491"/>
        <end position="510"/>
    </location>
</feature>
<feature type="domain" description="Putative mannosyltransferase YkcA/B-like C-terminal" evidence="11">
    <location>
        <begin position="637"/>
        <end position="728"/>
    </location>
</feature>
<dbReference type="InterPro" id="IPR056785">
    <property type="entry name" value="YkcA/B-like_C"/>
</dbReference>
<reference evidence="12" key="1">
    <citation type="submission" date="2020-01" db="EMBL/GenBank/DDBJ databases">
        <title>Insect and environment-associated Actinomycetes.</title>
        <authorList>
            <person name="Currrie C."/>
            <person name="Chevrette M."/>
            <person name="Carlson C."/>
            <person name="Stubbendieck R."/>
            <person name="Wendt-Pienkowski E."/>
        </authorList>
    </citation>
    <scope>NUCLEOTIDE SEQUENCE</scope>
    <source>
        <strain evidence="12">SID12501</strain>
    </source>
</reference>
<keyword evidence="5 9" id="KW-0812">Transmembrane</keyword>
<dbReference type="InterPro" id="IPR050297">
    <property type="entry name" value="LipidA_mod_glycosyltrf_83"/>
</dbReference>
<evidence type="ECO:0000256" key="1">
    <source>
        <dbReference type="ARBA" id="ARBA00004651"/>
    </source>
</evidence>
<keyword evidence="7 9" id="KW-0472">Membrane</keyword>
<feature type="transmembrane region" description="Helical" evidence="9">
    <location>
        <begin position="266"/>
        <end position="287"/>
    </location>
</feature>
<dbReference type="GO" id="GO:0005886">
    <property type="term" value="C:plasma membrane"/>
    <property type="evidence" value="ECO:0007669"/>
    <property type="project" value="UniProtKB-SubCell"/>
</dbReference>
<evidence type="ECO:0000256" key="6">
    <source>
        <dbReference type="ARBA" id="ARBA00022989"/>
    </source>
</evidence>
<evidence type="ECO:0000256" key="8">
    <source>
        <dbReference type="SAM" id="MobiDB-lite"/>
    </source>
</evidence>
<evidence type="ECO:0000256" key="3">
    <source>
        <dbReference type="ARBA" id="ARBA00022676"/>
    </source>
</evidence>
<dbReference type="AlphaFoldDB" id="A0A6B3C5Q6"/>
<dbReference type="PANTHER" id="PTHR33908">
    <property type="entry name" value="MANNOSYLTRANSFERASE YKCB-RELATED"/>
    <property type="match status" value="1"/>
</dbReference>
<keyword evidence="2" id="KW-1003">Cell membrane</keyword>
<feature type="transmembrane region" description="Helical" evidence="9">
    <location>
        <begin position="408"/>
        <end position="429"/>
    </location>
</feature>
<dbReference type="EMBL" id="JAAGLU010000046">
    <property type="protein sequence ID" value="NEC91662.1"/>
    <property type="molecule type" value="Genomic_DNA"/>
</dbReference>
<feature type="region of interest" description="Disordered" evidence="8">
    <location>
        <begin position="526"/>
        <end position="621"/>
    </location>
</feature>
<feature type="domain" description="Glycosyltransferase RgtA/B/C/D-like" evidence="10">
    <location>
        <begin position="122"/>
        <end position="276"/>
    </location>
</feature>
<evidence type="ECO:0000313" key="12">
    <source>
        <dbReference type="EMBL" id="NEC91662.1"/>
    </source>
</evidence>
<dbReference type="Pfam" id="PF24878">
    <property type="entry name" value="YkcB_C"/>
    <property type="match status" value="1"/>
</dbReference>
<feature type="transmembrane region" description="Helical" evidence="9">
    <location>
        <begin position="462"/>
        <end position="484"/>
    </location>
</feature>
<dbReference type="GO" id="GO:0016763">
    <property type="term" value="F:pentosyltransferase activity"/>
    <property type="evidence" value="ECO:0007669"/>
    <property type="project" value="TreeGrafter"/>
</dbReference>